<keyword evidence="4" id="KW-1185">Reference proteome</keyword>
<reference evidence="3 4" key="1">
    <citation type="submission" date="2019-12" db="EMBL/GenBank/DDBJ databases">
        <authorList>
            <person name="Floudas D."/>
            <person name="Bentzer J."/>
            <person name="Ahren D."/>
            <person name="Johansson T."/>
            <person name="Persson P."/>
            <person name="Tunlid A."/>
        </authorList>
    </citation>
    <scope>NUCLEOTIDE SEQUENCE [LARGE SCALE GENOMIC DNA]</scope>
    <source>
        <strain evidence="3 4">CBS 102.39</strain>
    </source>
</reference>
<evidence type="ECO:0000256" key="1">
    <source>
        <dbReference type="SAM" id="MobiDB-lite"/>
    </source>
</evidence>
<feature type="transmembrane region" description="Helical" evidence="2">
    <location>
        <begin position="73"/>
        <end position="94"/>
    </location>
</feature>
<gene>
    <name evidence="3" type="ORF">D9613_010886</name>
</gene>
<feature type="transmembrane region" description="Helical" evidence="2">
    <location>
        <begin position="106"/>
        <end position="127"/>
    </location>
</feature>
<organism evidence="3 4">
    <name type="scientific">Agrocybe pediades</name>
    <dbReference type="NCBI Taxonomy" id="84607"/>
    <lineage>
        <taxon>Eukaryota</taxon>
        <taxon>Fungi</taxon>
        <taxon>Dikarya</taxon>
        <taxon>Basidiomycota</taxon>
        <taxon>Agaricomycotina</taxon>
        <taxon>Agaricomycetes</taxon>
        <taxon>Agaricomycetidae</taxon>
        <taxon>Agaricales</taxon>
        <taxon>Agaricineae</taxon>
        <taxon>Strophariaceae</taxon>
        <taxon>Agrocybe</taxon>
    </lineage>
</organism>
<comment type="caution">
    <text evidence="3">The sequence shown here is derived from an EMBL/GenBank/DDBJ whole genome shotgun (WGS) entry which is preliminary data.</text>
</comment>
<feature type="region of interest" description="Disordered" evidence="1">
    <location>
        <begin position="1"/>
        <end position="30"/>
    </location>
</feature>
<dbReference type="Proteomes" id="UP000521872">
    <property type="component" value="Unassembled WGS sequence"/>
</dbReference>
<feature type="compositionally biased region" description="Polar residues" evidence="1">
    <location>
        <begin position="1"/>
        <end position="12"/>
    </location>
</feature>
<keyword evidence="2" id="KW-0812">Transmembrane</keyword>
<feature type="transmembrane region" description="Helical" evidence="2">
    <location>
        <begin position="234"/>
        <end position="255"/>
    </location>
</feature>
<proteinExistence type="predicted"/>
<sequence length="341" mass="38243">MQPTLPSGSDNPEQYDPKTTDAPHNTRSAEEEDIHTFFRQYYANEMSKRTMRLISYSKEMISKCEGRVNSINSLALVISFVAGVQATIIVLSIPSKDTALARTTNTIAFLGLVLDVTGALTGLMHSFHIQDVIRKQNKILGLLSEFENDVKSIKNWYLQHRMVALQILQRFPGDRAREMDENDLSVDSLPINDIVSRTKDAMLLVFAEDERLQKEEIGMGHLRELLQVPVRLHILYPSVLTYLLSTLSTLVSALFDENPGVSDWGVLPITAMGYGSICLLISTMLLAARDLHRETWITCLVVGLYIPAASLLSGIKEKLSRNIRKMARRLGTRDESTRPPA</sequence>
<dbReference type="AlphaFoldDB" id="A0A8H4QLL4"/>
<accession>A0A8H4QLL4</accession>
<keyword evidence="2" id="KW-0472">Membrane</keyword>
<dbReference type="EMBL" id="JAACJL010000046">
    <property type="protein sequence ID" value="KAF4613193.1"/>
    <property type="molecule type" value="Genomic_DNA"/>
</dbReference>
<feature type="transmembrane region" description="Helical" evidence="2">
    <location>
        <begin position="267"/>
        <end position="288"/>
    </location>
</feature>
<evidence type="ECO:0000313" key="4">
    <source>
        <dbReference type="Proteomes" id="UP000521872"/>
    </source>
</evidence>
<name>A0A8H4QLL4_9AGAR</name>
<protein>
    <submittedName>
        <fullName evidence="3">Uncharacterized protein</fullName>
    </submittedName>
</protein>
<evidence type="ECO:0000256" key="2">
    <source>
        <dbReference type="SAM" id="Phobius"/>
    </source>
</evidence>
<evidence type="ECO:0000313" key="3">
    <source>
        <dbReference type="EMBL" id="KAF4613193.1"/>
    </source>
</evidence>
<keyword evidence="2" id="KW-1133">Transmembrane helix</keyword>